<dbReference type="Gene3D" id="3.90.70.10">
    <property type="entry name" value="Cysteine proteinases"/>
    <property type="match status" value="1"/>
</dbReference>
<evidence type="ECO:0000256" key="4">
    <source>
        <dbReference type="ARBA" id="ARBA00022801"/>
    </source>
</evidence>
<proteinExistence type="predicted"/>
<dbReference type="InterPro" id="IPR028889">
    <property type="entry name" value="USP"/>
</dbReference>
<evidence type="ECO:0000256" key="3">
    <source>
        <dbReference type="ARBA" id="ARBA00022670"/>
    </source>
</evidence>
<dbReference type="Pfam" id="PF00443">
    <property type="entry name" value="UCH"/>
    <property type="match status" value="1"/>
</dbReference>
<dbReference type="Proteomes" id="UP000770717">
    <property type="component" value="Unassembled WGS sequence"/>
</dbReference>
<evidence type="ECO:0000256" key="5">
    <source>
        <dbReference type="SAM" id="MobiDB-lite"/>
    </source>
</evidence>
<dbReference type="InterPro" id="IPR038765">
    <property type="entry name" value="Papain-like_cys_pep_sf"/>
</dbReference>
<evidence type="ECO:0000256" key="1">
    <source>
        <dbReference type="ARBA" id="ARBA00000707"/>
    </source>
</evidence>
<feature type="compositionally biased region" description="Polar residues" evidence="5">
    <location>
        <begin position="121"/>
        <end position="134"/>
    </location>
</feature>
<dbReference type="AlphaFoldDB" id="A0A8J6FJT4"/>
<comment type="catalytic activity">
    <reaction evidence="1">
        <text>Thiol-dependent hydrolysis of ester, thioester, amide, peptide and isopeptide bonds formed by the C-terminal Gly of ubiquitin (a 76-residue protein attached to proteins as an intracellular targeting signal).</text>
        <dbReference type="EC" id="3.4.19.12"/>
    </reaction>
</comment>
<keyword evidence="8" id="KW-1185">Reference proteome</keyword>
<keyword evidence="3" id="KW-0645">Protease</keyword>
<evidence type="ECO:0000259" key="6">
    <source>
        <dbReference type="PROSITE" id="PS50235"/>
    </source>
</evidence>
<keyword evidence="4" id="KW-0378">Hydrolase</keyword>
<organism evidence="7 8">
    <name type="scientific">Eleutherodactylus coqui</name>
    <name type="common">Puerto Rican coqui</name>
    <dbReference type="NCBI Taxonomy" id="57060"/>
    <lineage>
        <taxon>Eukaryota</taxon>
        <taxon>Metazoa</taxon>
        <taxon>Chordata</taxon>
        <taxon>Craniata</taxon>
        <taxon>Vertebrata</taxon>
        <taxon>Euteleostomi</taxon>
        <taxon>Amphibia</taxon>
        <taxon>Batrachia</taxon>
        <taxon>Anura</taxon>
        <taxon>Neobatrachia</taxon>
        <taxon>Hyloidea</taxon>
        <taxon>Eleutherodactylidae</taxon>
        <taxon>Eleutherodactylinae</taxon>
        <taxon>Eleutherodactylus</taxon>
        <taxon>Eleutherodactylus</taxon>
    </lineage>
</organism>
<gene>
    <name evidence="7" type="ORF">GDO78_005341</name>
</gene>
<feature type="region of interest" description="Disordered" evidence="5">
    <location>
        <begin position="113"/>
        <end position="134"/>
    </location>
</feature>
<evidence type="ECO:0000256" key="2">
    <source>
        <dbReference type="ARBA" id="ARBA00012759"/>
    </source>
</evidence>
<dbReference type="PANTHER" id="PTHR21646:SF11">
    <property type="entry name" value="INACTIVE UBIQUITIN CARBOXYL-TERMINAL HYDROLASE 50"/>
    <property type="match status" value="1"/>
</dbReference>
<dbReference type="PROSITE" id="PS00972">
    <property type="entry name" value="USP_1"/>
    <property type="match status" value="1"/>
</dbReference>
<evidence type="ECO:0000313" key="8">
    <source>
        <dbReference type="Proteomes" id="UP000770717"/>
    </source>
</evidence>
<dbReference type="OrthoDB" id="292964at2759"/>
<dbReference type="PROSITE" id="PS50235">
    <property type="entry name" value="USP_3"/>
    <property type="match status" value="1"/>
</dbReference>
<name>A0A8J6FJT4_ELECQ</name>
<accession>A0A8J6FJT4</accession>
<dbReference type="PROSITE" id="PS00973">
    <property type="entry name" value="USP_2"/>
    <property type="match status" value="1"/>
</dbReference>
<feature type="domain" description="USP" evidence="6">
    <location>
        <begin position="9"/>
        <end position="325"/>
    </location>
</feature>
<dbReference type="GO" id="GO:0004843">
    <property type="term" value="F:cysteine-type deubiquitinase activity"/>
    <property type="evidence" value="ECO:0007669"/>
    <property type="project" value="UniProtKB-EC"/>
</dbReference>
<dbReference type="GO" id="GO:0016579">
    <property type="term" value="P:protein deubiquitination"/>
    <property type="evidence" value="ECO:0007669"/>
    <property type="project" value="InterPro"/>
</dbReference>
<dbReference type="CDD" id="cd02674">
    <property type="entry name" value="Peptidase_C19R"/>
    <property type="match status" value="1"/>
</dbReference>
<dbReference type="EMBL" id="WNTK01000002">
    <property type="protein sequence ID" value="KAG9489293.1"/>
    <property type="molecule type" value="Genomic_DNA"/>
</dbReference>
<sequence>MKRKDKGVTGLCNLGNTCYMNAVIQCLSCTTPMVEYFFSWQFEAFMAREKKELLEAFSNLMTNMWFGKDRNLSPVDFLSVMRNIHPPFGKRSQQDAQEFLIYTLNALHEDLTKKDKKRSSDNAGSSSGARVNASESPISRLLQGVLRQTTTCLKCGQTNHRDDTFTVLSLPIASADETSLQECLECFFQQVMLTKMDKIFCSLCKTKQDTSVKGEIWKLPKILILHLKRFEYKGHVKRKLKTNVDFPLNNLDVSPFLSSVNVKHQKYKLYAVVNHFGELDYGHYTAFCKHPGTKEWNAFDDIRHFRISELTVQTSSAYILFYTNQTFSCPKKTSSCSACC</sequence>
<dbReference type="EC" id="3.4.19.12" evidence="2"/>
<evidence type="ECO:0000313" key="7">
    <source>
        <dbReference type="EMBL" id="KAG9489293.1"/>
    </source>
</evidence>
<comment type="caution">
    <text evidence="7">The sequence shown here is derived from an EMBL/GenBank/DDBJ whole genome shotgun (WGS) entry which is preliminary data.</text>
</comment>
<dbReference type="InterPro" id="IPR018200">
    <property type="entry name" value="USP_CS"/>
</dbReference>
<dbReference type="SUPFAM" id="SSF54001">
    <property type="entry name" value="Cysteine proteinases"/>
    <property type="match status" value="1"/>
</dbReference>
<dbReference type="GO" id="GO:0006508">
    <property type="term" value="P:proteolysis"/>
    <property type="evidence" value="ECO:0007669"/>
    <property type="project" value="UniProtKB-KW"/>
</dbReference>
<dbReference type="PANTHER" id="PTHR21646">
    <property type="entry name" value="UBIQUITIN CARBOXYL-TERMINAL HYDROLASE"/>
    <property type="match status" value="1"/>
</dbReference>
<reference evidence="7" key="1">
    <citation type="thesis" date="2020" institute="ProQuest LLC" country="789 East Eisenhower Parkway, Ann Arbor, MI, USA">
        <title>Comparative Genomics and Chromosome Evolution.</title>
        <authorList>
            <person name="Mudd A.B."/>
        </authorList>
    </citation>
    <scope>NUCLEOTIDE SEQUENCE</scope>
    <source>
        <strain evidence="7">HN-11 Male</strain>
        <tissue evidence="7">Kidney and liver</tissue>
    </source>
</reference>
<dbReference type="InterPro" id="IPR050185">
    <property type="entry name" value="Ub_carboxyl-term_hydrolase"/>
</dbReference>
<dbReference type="InterPro" id="IPR001394">
    <property type="entry name" value="Peptidase_C19_UCH"/>
</dbReference>
<protein>
    <recommendedName>
        <fullName evidence="2">ubiquitinyl hydrolase 1</fullName>
        <ecNumber evidence="2">3.4.19.12</ecNumber>
    </recommendedName>
</protein>